<evidence type="ECO:0000313" key="3">
    <source>
        <dbReference type="Proteomes" id="UP000282613"/>
    </source>
</evidence>
<sequence length="366" mass="42446">MEQPPEEWQQVYNPRHRSNTVHRPFDPQLDANLYINLANLPPGTPMMAFGNDYDEPIEGGIDVPLFIAGPMKVLREIIADPSARFTDNFINDLDFSLIYDPTPYEPQCHVCGLVQWLLTECQNYGHCLLQLWPLDQILVFEVMREIWCRLRPKPLAFSGRHLHQALRVSYFSLPILDLYPLPLFPFNPPVPMVWLVGGRYFTLEWTYGFMFLIHEDIESAGERAPVSCFLFANLSRILRASIAAALPHFPTPRNSWLYILDAIRARPDVVLTLVMKLARTIFLTIAEMEGDWLPNPTPPPPGFRREQSMWYRRRMLHIMENILAMNVAELFHNGANPENFYQHNIHCATDPMRCFCRYARFLASTA</sequence>
<evidence type="ECO:0000313" key="2">
    <source>
        <dbReference type="EMBL" id="VDK22234.1"/>
    </source>
</evidence>
<proteinExistence type="predicted"/>
<feature type="region of interest" description="Disordered" evidence="1">
    <location>
        <begin position="1"/>
        <end position="20"/>
    </location>
</feature>
<dbReference type="Proteomes" id="UP000282613">
    <property type="component" value="Unassembled WGS sequence"/>
</dbReference>
<name>A0A0R3VUH1_TAEAS</name>
<protein>
    <submittedName>
        <fullName evidence="4">PMD domain-containing protein</fullName>
    </submittedName>
</protein>
<dbReference type="OrthoDB" id="6269386at2759"/>
<accession>A0A0R3VUH1</accession>
<evidence type="ECO:0000256" key="1">
    <source>
        <dbReference type="SAM" id="MobiDB-lite"/>
    </source>
</evidence>
<evidence type="ECO:0000313" key="4">
    <source>
        <dbReference type="WBParaSite" id="TASK_0000096701-mRNA-1"/>
    </source>
</evidence>
<dbReference type="EMBL" id="UYRS01000172">
    <property type="protein sequence ID" value="VDK22234.1"/>
    <property type="molecule type" value="Genomic_DNA"/>
</dbReference>
<organism evidence="4">
    <name type="scientific">Taenia asiatica</name>
    <name type="common">Asian tapeworm</name>
    <dbReference type="NCBI Taxonomy" id="60517"/>
    <lineage>
        <taxon>Eukaryota</taxon>
        <taxon>Metazoa</taxon>
        <taxon>Spiralia</taxon>
        <taxon>Lophotrochozoa</taxon>
        <taxon>Platyhelminthes</taxon>
        <taxon>Cestoda</taxon>
        <taxon>Eucestoda</taxon>
        <taxon>Cyclophyllidea</taxon>
        <taxon>Taeniidae</taxon>
        <taxon>Taenia</taxon>
    </lineage>
</organism>
<keyword evidence="3" id="KW-1185">Reference proteome</keyword>
<dbReference type="AlphaFoldDB" id="A0A0R3VUH1"/>
<gene>
    <name evidence="2" type="ORF">TASK_LOCUS968</name>
</gene>
<reference evidence="4" key="1">
    <citation type="submission" date="2017-02" db="UniProtKB">
        <authorList>
            <consortium name="WormBaseParasite"/>
        </authorList>
    </citation>
    <scope>IDENTIFICATION</scope>
</reference>
<reference evidence="2 3" key="2">
    <citation type="submission" date="2018-11" db="EMBL/GenBank/DDBJ databases">
        <authorList>
            <consortium name="Pathogen Informatics"/>
        </authorList>
    </citation>
    <scope>NUCLEOTIDE SEQUENCE [LARGE SCALE GENOMIC DNA]</scope>
</reference>
<dbReference type="WBParaSite" id="TASK_0000096701-mRNA-1">
    <property type="protein sequence ID" value="TASK_0000096701-mRNA-1"/>
    <property type="gene ID" value="TASK_0000096701"/>
</dbReference>